<evidence type="ECO:0000313" key="3">
    <source>
        <dbReference type="EMBL" id="RFN44282.1"/>
    </source>
</evidence>
<feature type="compositionally biased region" description="Polar residues" evidence="1">
    <location>
        <begin position="60"/>
        <end position="74"/>
    </location>
</feature>
<gene>
    <name evidence="3" type="ORF">FIE12Z_11469</name>
    <name evidence="2" type="ORF">FIE12Z_13088</name>
</gene>
<evidence type="ECO:0000313" key="2">
    <source>
        <dbReference type="EMBL" id="RFN39817.1"/>
    </source>
</evidence>
<name>A0A395M486_9HYPO</name>
<dbReference type="AlphaFoldDB" id="A0A395M486"/>
<feature type="region of interest" description="Disordered" evidence="1">
    <location>
        <begin position="34"/>
        <end position="97"/>
    </location>
</feature>
<proteinExistence type="predicted"/>
<keyword evidence="4" id="KW-1185">Reference proteome</keyword>
<evidence type="ECO:0000256" key="1">
    <source>
        <dbReference type="SAM" id="MobiDB-lite"/>
    </source>
</evidence>
<sequence length="97" mass="10749">METETNTDTNTVMTAKTVKETKIINKPKTVKELKTANKPKTRSAREIKTVKESNTDKAETNGNMETRSTTTLKPWQQKAIANGRTPLPEFTGDKPGA</sequence>
<dbReference type="EMBL" id="PXXK01001071">
    <property type="protein sequence ID" value="RFN39817.1"/>
    <property type="molecule type" value="Genomic_DNA"/>
</dbReference>
<protein>
    <submittedName>
        <fullName evidence="2">Uncharacterized protein</fullName>
    </submittedName>
</protein>
<accession>A0A395M486</accession>
<evidence type="ECO:0000313" key="4">
    <source>
        <dbReference type="Proteomes" id="UP000265631"/>
    </source>
</evidence>
<dbReference type="Proteomes" id="UP000265631">
    <property type="component" value="Unassembled WGS sequence"/>
</dbReference>
<dbReference type="EMBL" id="PXXK01000445">
    <property type="protein sequence ID" value="RFN44282.1"/>
    <property type="molecule type" value="Genomic_DNA"/>
</dbReference>
<comment type="caution">
    <text evidence="2">The sequence shown here is derived from an EMBL/GenBank/DDBJ whole genome shotgun (WGS) entry which is preliminary data.</text>
</comment>
<organism evidence="2 4">
    <name type="scientific">Fusarium flagelliforme</name>
    <dbReference type="NCBI Taxonomy" id="2675880"/>
    <lineage>
        <taxon>Eukaryota</taxon>
        <taxon>Fungi</taxon>
        <taxon>Dikarya</taxon>
        <taxon>Ascomycota</taxon>
        <taxon>Pezizomycotina</taxon>
        <taxon>Sordariomycetes</taxon>
        <taxon>Hypocreomycetidae</taxon>
        <taxon>Hypocreales</taxon>
        <taxon>Nectriaceae</taxon>
        <taxon>Fusarium</taxon>
        <taxon>Fusarium incarnatum-equiseti species complex</taxon>
    </lineage>
</organism>
<reference evidence="2 4" key="1">
    <citation type="journal article" date="2018" name="PLoS Pathog.">
        <title>Evolution of structural diversity of trichothecenes, a family of toxins produced by plant pathogenic and entomopathogenic fungi.</title>
        <authorList>
            <person name="Proctor R.H."/>
            <person name="McCormick S.P."/>
            <person name="Kim H.S."/>
            <person name="Cardoza R.E."/>
            <person name="Stanley A.M."/>
            <person name="Lindo L."/>
            <person name="Kelly A."/>
            <person name="Brown D.W."/>
            <person name="Lee T."/>
            <person name="Vaughan M.M."/>
            <person name="Alexander N.J."/>
            <person name="Busman M."/>
            <person name="Gutierrez S."/>
        </authorList>
    </citation>
    <scope>NUCLEOTIDE SEQUENCE [LARGE SCALE GENOMIC DNA]</scope>
    <source>
        <strain evidence="2 4">NRRL 13405</strain>
    </source>
</reference>
<feature type="compositionally biased region" description="Basic and acidic residues" evidence="1">
    <location>
        <begin position="43"/>
        <end position="59"/>
    </location>
</feature>